<proteinExistence type="predicted"/>
<dbReference type="Gene3D" id="3.30.420.10">
    <property type="entry name" value="Ribonuclease H-like superfamily/Ribonuclease H"/>
    <property type="match status" value="1"/>
</dbReference>
<dbReference type="InterPro" id="IPR012337">
    <property type="entry name" value="RNaseH-like_sf"/>
</dbReference>
<feature type="domain" description="Predicted 3'-5' exonuclease PolB-like" evidence="1">
    <location>
        <begin position="52"/>
        <end position="266"/>
    </location>
</feature>
<sequence>MLNTRKQIMVFDIETIPDTNLAKNLVGYNGNNINEAREQMTNYHLNITEGKNPFLRQPFHKIVAISYVKILVQKSTNDLYLELEDIKSALTTNATEKELVSWFFQLIDKHQPGLISFNGRTFDIPVLKYRAMVHGIVGKTFNNSGDKWNNYNQRYNTTYHYDLIESLSDFGASARIKLNEICAAFGYPGKFGIDGANVASLYDSGKVAEIRNYCETDALNTYLVYLRYALHSAAITLNVYKDAIKQIINFIAYSNKEHLNKFHQAWLGAADSSIDAEIIATKVDNTVH</sequence>
<dbReference type="EMBL" id="CAWVOK010000014">
    <property type="protein sequence ID" value="CAK8162722.1"/>
    <property type="molecule type" value="Genomic_DNA"/>
</dbReference>
<keyword evidence="2" id="KW-0269">Exonuclease</keyword>
<keyword evidence="3" id="KW-1185">Reference proteome</keyword>
<dbReference type="CDD" id="cd05782">
    <property type="entry name" value="DNA_polB_like1_exo"/>
    <property type="match status" value="1"/>
</dbReference>
<evidence type="ECO:0000313" key="3">
    <source>
        <dbReference type="Proteomes" id="UP001314181"/>
    </source>
</evidence>
<organism evidence="2 3">
    <name type="scientific">Candidatus Xenohaliotis californiensis</name>
    <dbReference type="NCBI Taxonomy" id="84677"/>
    <lineage>
        <taxon>Bacteria</taxon>
        <taxon>Pseudomonadati</taxon>
        <taxon>Pseudomonadota</taxon>
        <taxon>Alphaproteobacteria</taxon>
        <taxon>Rickettsiales</taxon>
        <taxon>Anaplasmataceae</taxon>
        <taxon>Candidatus Xenohaliotis</taxon>
    </lineage>
</organism>
<name>A0ABM9N7S3_9RICK</name>
<dbReference type="SUPFAM" id="SSF53098">
    <property type="entry name" value="Ribonuclease H-like"/>
    <property type="match status" value="1"/>
</dbReference>
<dbReference type="Pfam" id="PF10108">
    <property type="entry name" value="DNA_pol_B_exo2"/>
    <property type="match status" value="1"/>
</dbReference>
<keyword evidence="2" id="KW-0378">Hydrolase</keyword>
<reference evidence="2 3" key="1">
    <citation type="submission" date="2024-01" db="EMBL/GenBank/DDBJ databases">
        <authorList>
            <person name="Kunselman E."/>
        </authorList>
    </citation>
    <scope>NUCLEOTIDE SEQUENCE [LARGE SCALE GENOMIC DNA]</scope>
    <source>
        <strain evidence="2">2 abalone samples</strain>
    </source>
</reference>
<dbReference type="InterPro" id="IPR019288">
    <property type="entry name" value="3'-5'_exonuclease_PolB-like"/>
</dbReference>
<dbReference type="Proteomes" id="UP001314181">
    <property type="component" value="Unassembled WGS sequence"/>
</dbReference>
<evidence type="ECO:0000259" key="1">
    <source>
        <dbReference type="Pfam" id="PF10108"/>
    </source>
</evidence>
<protein>
    <submittedName>
        <fullName evidence="2">3'-5' exonuclease</fullName>
    </submittedName>
</protein>
<keyword evidence="2" id="KW-0540">Nuclease</keyword>
<gene>
    <name evidence="2" type="ORF">CAXC1_220030</name>
</gene>
<dbReference type="GO" id="GO:0004527">
    <property type="term" value="F:exonuclease activity"/>
    <property type="evidence" value="ECO:0007669"/>
    <property type="project" value="UniProtKB-KW"/>
</dbReference>
<comment type="caution">
    <text evidence="2">The sequence shown here is derived from an EMBL/GenBank/DDBJ whole genome shotgun (WGS) entry which is preliminary data.</text>
</comment>
<dbReference type="InterPro" id="IPR036397">
    <property type="entry name" value="RNaseH_sf"/>
</dbReference>
<evidence type="ECO:0000313" key="2">
    <source>
        <dbReference type="EMBL" id="CAK8162722.1"/>
    </source>
</evidence>
<dbReference type="RefSeq" id="WP_338363782.1">
    <property type="nucleotide sequence ID" value="NZ_CAWVOK010000014.1"/>
</dbReference>
<accession>A0ABM9N7S3</accession>